<dbReference type="PANTHER" id="PTHR33064:SF37">
    <property type="entry name" value="RIBONUCLEASE H"/>
    <property type="match status" value="1"/>
</dbReference>
<feature type="compositionally biased region" description="Basic and acidic residues" evidence="1">
    <location>
        <begin position="17"/>
        <end position="44"/>
    </location>
</feature>
<proteinExistence type="predicted"/>
<dbReference type="InterPro" id="IPR043128">
    <property type="entry name" value="Rev_trsase/Diguanyl_cyclase"/>
</dbReference>
<keyword evidence="3" id="KW-1185">Reference proteome</keyword>
<dbReference type="AlphaFoldDB" id="A0AAD7S7Q5"/>
<organism evidence="2 3">
    <name type="scientific">Aldrovandia affinis</name>
    <dbReference type="NCBI Taxonomy" id="143900"/>
    <lineage>
        <taxon>Eukaryota</taxon>
        <taxon>Metazoa</taxon>
        <taxon>Chordata</taxon>
        <taxon>Craniata</taxon>
        <taxon>Vertebrata</taxon>
        <taxon>Euteleostomi</taxon>
        <taxon>Actinopterygii</taxon>
        <taxon>Neopterygii</taxon>
        <taxon>Teleostei</taxon>
        <taxon>Notacanthiformes</taxon>
        <taxon>Halosauridae</taxon>
        <taxon>Aldrovandia</taxon>
    </lineage>
</organism>
<accession>A0AAD7S7Q5</accession>
<comment type="caution">
    <text evidence="2">The sequence shown here is derived from an EMBL/GenBank/DDBJ whole genome shotgun (WGS) entry which is preliminary data.</text>
</comment>
<dbReference type="Gene3D" id="3.30.70.270">
    <property type="match status" value="1"/>
</dbReference>
<reference evidence="2" key="1">
    <citation type="journal article" date="2023" name="Science">
        <title>Genome structures resolve the early diversification of teleost fishes.</title>
        <authorList>
            <person name="Parey E."/>
            <person name="Louis A."/>
            <person name="Montfort J."/>
            <person name="Bouchez O."/>
            <person name="Roques C."/>
            <person name="Iampietro C."/>
            <person name="Lluch J."/>
            <person name="Castinel A."/>
            <person name="Donnadieu C."/>
            <person name="Desvignes T."/>
            <person name="Floi Bucao C."/>
            <person name="Jouanno E."/>
            <person name="Wen M."/>
            <person name="Mejri S."/>
            <person name="Dirks R."/>
            <person name="Jansen H."/>
            <person name="Henkel C."/>
            <person name="Chen W.J."/>
            <person name="Zahm M."/>
            <person name="Cabau C."/>
            <person name="Klopp C."/>
            <person name="Thompson A.W."/>
            <person name="Robinson-Rechavi M."/>
            <person name="Braasch I."/>
            <person name="Lecointre G."/>
            <person name="Bobe J."/>
            <person name="Postlethwait J.H."/>
            <person name="Berthelot C."/>
            <person name="Roest Crollius H."/>
            <person name="Guiguen Y."/>
        </authorList>
    </citation>
    <scope>NUCLEOTIDE SEQUENCE</scope>
    <source>
        <strain evidence="2">NC1722</strain>
    </source>
</reference>
<protein>
    <submittedName>
        <fullName evidence="2">Uncharacterized protein</fullName>
    </submittedName>
</protein>
<feature type="region of interest" description="Disordered" evidence="1">
    <location>
        <begin position="1"/>
        <end position="55"/>
    </location>
</feature>
<dbReference type="EMBL" id="JAINUG010000097">
    <property type="protein sequence ID" value="KAJ8397464.1"/>
    <property type="molecule type" value="Genomic_DNA"/>
</dbReference>
<name>A0AAD7S7Q5_9TELE</name>
<evidence type="ECO:0000313" key="3">
    <source>
        <dbReference type="Proteomes" id="UP001221898"/>
    </source>
</evidence>
<gene>
    <name evidence="2" type="ORF">AAFF_G00437400</name>
</gene>
<dbReference type="PANTHER" id="PTHR33064">
    <property type="entry name" value="POL PROTEIN"/>
    <property type="match status" value="1"/>
</dbReference>
<evidence type="ECO:0000313" key="2">
    <source>
        <dbReference type="EMBL" id="KAJ8397464.1"/>
    </source>
</evidence>
<sequence length="194" mass="21608">MTHDVGAVAPLTSTDMETDHSDSIPAQEERGQTGEHSYRKDTTHAESGAPCSNKARQATVKKLTEECTILRAEVYRLRDKVGKLCFNQGAFKDDDMVQDLTGLSSYAKLIIVFTFLSGFLKVGPGLSPFHSFYPNESEVRSFLGLASYYRRFITGFANIARPLHQLTKKGQRFMWSPASQDAFTYARLSSPLPS</sequence>
<dbReference type="InterPro" id="IPR051320">
    <property type="entry name" value="Viral_Replic_Matur_Polypro"/>
</dbReference>
<dbReference type="SUPFAM" id="SSF56672">
    <property type="entry name" value="DNA/RNA polymerases"/>
    <property type="match status" value="1"/>
</dbReference>
<evidence type="ECO:0000256" key="1">
    <source>
        <dbReference type="SAM" id="MobiDB-lite"/>
    </source>
</evidence>
<dbReference type="InterPro" id="IPR043502">
    <property type="entry name" value="DNA/RNA_pol_sf"/>
</dbReference>
<dbReference type="Proteomes" id="UP001221898">
    <property type="component" value="Unassembled WGS sequence"/>
</dbReference>